<evidence type="ECO:0000256" key="1">
    <source>
        <dbReference type="ARBA" id="ARBA00022729"/>
    </source>
</evidence>
<proteinExistence type="predicted"/>
<reference evidence="3" key="1">
    <citation type="submission" date="2016-08" db="EMBL/GenBank/DDBJ databases">
        <title>Complete Genome Seqeunce of Paenibacillus sp. BIHB 4019 from tea rhizoplane.</title>
        <authorList>
            <person name="Thakur R."/>
            <person name="Swarnkar M.K."/>
            <person name="Gulati A."/>
        </authorList>
    </citation>
    <scope>NUCLEOTIDE SEQUENCE [LARGE SCALE GENOMIC DNA]</scope>
    <source>
        <strain evidence="3">BIHB4019</strain>
    </source>
</reference>
<dbReference type="EMBL" id="CP016808">
    <property type="protein sequence ID" value="ANY65680.1"/>
    <property type="molecule type" value="Genomic_DNA"/>
</dbReference>
<organism evidence="3">
    <name type="scientific">Paenibacillus sp. BIHB 4019</name>
    <dbReference type="NCBI Taxonomy" id="1870819"/>
    <lineage>
        <taxon>Bacteria</taxon>
        <taxon>Bacillati</taxon>
        <taxon>Bacillota</taxon>
        <taxon>Bacilli</taxon>
        <taxon>Bacillales</taxon>
        <taxon>Paenibacillaceae</taxon>
        <taxon>Paenibacillus</taxon>
    </lineage>
</organism>
<dbReference type="RefSeq" id="WP_099517071.1">
    <property type="nucleotide sequence ID" value="NZ_CP016808.1"/>
</dbReference>
<name>A0A1B2DD82_9BACL</name>
<evidence type="ECO:0008006" key="4">
    <source>
        <dbReference type="Google" id="ProtNLM"/>
    </source>
</evidence>
<dbReference type="PROSITE" id="PS51257">
    <property type="entry name" value="PROKAR_LIPOPROTEIN"/>
    <property type="match status" value="1"/>
</dbReference>
<keyword evidence="1 2" id="KW-0732">Signal</keyword>
<dbReference type="InterPro" id="IPR028994">
    <property type="entry name" value="Integrin_alpha_N"/>
</dbReference>
<feature type="chain" id="PRO_5008534969" description="VCBS repeat-containing protein" evidence="2">
    <location>
        <begin position="28"/>
        <end position="472"/>
    </location>
</feature>
<protein>
    <recommendedName>
        <fullName evidence="4">VCBS repeat-containing protein</fullName>
    </recommendedName>
</protein>
<dbReference type="SUPFAM" id="SSF69318">
    <property type="entry name" value="Integrin alpha N-terminal domain"/>
    <property type="match status" value="1"/>
</dbReference>
<dbReference type="AlphaFoldDB" id="A0A1B2DD82"/>
<dbReference type="Pfam" id="PF13517">
    <property type="entry name" value="FG-GAP_3"/>
    <property type="match status" value="1"/>
</dbReference>
<dbReference type="Gene3D" id="2.130.10.130">
    <property type="entry name" value="Integrin alpha, N-terminal"/>
    <property type="match status" value="1"/>
</dbReference>
<evidence type="ECO:0000256" key="2">
    <source>
        <dbReference type="SAM" id="SignalP"/>
    </source>
</evidence>
<sequence>MFISKISGALLAAALLCLLATGCRYTAAPADLLEKPTIASDKQALVQAVQKALPPHAQLALPMRDDNLGAVRLLDVDGDGIDEALVSFNNEYSSPELMLLRYRGNTWKPYYTIQQPLSMRMDWMKVSDYDKDGKLDLAVGWIGSYDGSNMVELYSLSQTPVRNEEGKLVLEPEDSLPYLYAEAGDLNGDGKLELAVVTGDWANQEVQLPNYKLTVYEWTKGKLHALQQLDLSNDVINYDRLLIGKISERHTGIVLEAAVGAHSMYTFMYVWEKGKLRPVALSEQGEYGNALVSGTPTQNEDINGDGIIELSRPKEPAGYPDLPYAGMLWVNEWLQWDGDKGFKSIKEEFTSNSYQISFTIPNQWKGRYTLRSPEVHREYGLVTFEYWNEKTGYKTEIGTLYAVPLTKWGSIQEEWKETDRSYNVVFNYAGLVYIFAQQLAPPGTMDISDRQLFYAMQLNKDQLPELLVPRPD</sequence>
<gene>
    <name evidence="3" type="ORF">BBD42_03780</name>
</gene>
<accession>A0A1B2DD82</accession>
<dbReference type="InterPro" id="IPR013517">
    <property type="entry name" value="FG-GAP"/>
</dbReference>
<feature type="signal peptide" evidence="2">
    <location>
        <begin position="1"/>
        <end position="27"/>
    </location>
</feature>
<evidence type="ECO:0000313" key="3">
    <source>
        <dbReference type="EMBL" id="ANY65680.1"/>
    </source>
</evidence>